<evidence type="ECO:0000313" key="2">
    <source>
        <dbReference type="Proteomes" id="UP001163835"/>
    </source>
</evidence>
<comment type="caution">
    <text evidence="1">The sequence shown here is derived from an EMBL/GenBank/DDBJ whole genome shotgun (WGS) entry which is preliminary data.</text>
</comment>
<organism evidence="1 2">
    <name type="scientific">Lentinula aff. lateritia</name>
    <dbReference type="NCBI Taxonomy" id="2804960"/>
    <lineage>
        <taxon>Eukaryota</taxon>
        <taxon>Fungi</taxon>
        <taxon>Dikarya</taxon>
        <taxon>Basidiomycota</taxon>
        <taxon>Agaricomycotina</taxon>
        <taxon>Agaricomycetes</taxon>
        <taxon>Agaricomycetidae</taxon>
        <taxon>Agaricales</taxon>
        <taxon>Marasmiineae</taxon>
        <taxon>Omphalotaceae</taxon>
        <taxon>Lentinula</taxon>
    </lineage>
</organism>
<dbReference type="EMBL" id="MU796084">
    <property type="protein sequence ID" value="KAJ3804339.1"/>
    <property type="molecule type" value="Genomic_DNA"/>
</dbReference>
<proteinExistence type="predicted"/>
<protein>
    <submittedName>
        <fullName evidence="1">Uncharacterized protein</fullName>
    </submittedName>
</protein>
<feature type="non-terminal residue" evidence="1">
    <location>
        <position position="1"/>
    </location>
</feature>
<evidence type="ECO:0000313" key="1">
    <source>
        <dbReference type="EMBL" id="KAJ3804339.1"/>
    </source>
</evidence>
<accession>A0ACC1THU6</accession>
<keyword evidence="2" id="KW-1185">Reference proteome</keyword>
<gene>
    <name evidence="1" type="ORF">F5876DRAFT_70713</name>
</gene>
<name>A0ACC1THU6_9AGAR</name>
<reference evidence="1" key="1">
    <citation type="submission" date="2022-09" db="EMBL/GenBank/DDBJ databases">
        <title>A Global Phylogenomic Analysis of the Shiitake Genus Lentinula.</title>
        <authorList>
            <consortium name="DOE Joint Genome Institute"/>
            <person name="Sierra-Patev S."/>
            <person name="Min B."/>
            <person name="Naranjo-Ortiz M."/>
            <person name="Looney B."/>
            <person name="Konkel Z."/>
            <person name="Slot J.C."/>
            <person name="Sakamoto Y."/>
            <person name="Steenwyk J.L."/>
            <person name="Rokas A."/>
            <person name="Carro J."/>
            <person name="Camarero S."/>
            <person name="Ferreira P."/>
            <person name="Molpeceres G."/>
            <person name="Ruiz-Duenas F.J."/>
            <person name="Serrano A."/>
            <person name="Henrissat B."/>
            <person name="Drula E."/>
            <person name="Hughes K.W."/>
            <person name="Mata J.L."/>
            <person name="Ishikawa N.K."/>
            <person name="Vargas-Isla R."/>
            <person name="Ushijima S."/>
            <person name="Smith C.A."/>
            <person name="Ahrendt S."/>
            <person name="Andreopoulos W."/>
            <person name="He G."/>
            <person name="Labutti K."/>
            <person name="Lipzen A."/>
            <person name="Ng V."/>
            <person name="Riley R."/>
            <person name="Sandor L."/>
            <person name="Barry K."/>
            <person name="Martinez A.T."/>
            <person name="Xiao Y."/>
            <person name="Gibbons J.G."/>
            <person name="Terashima K."/>
            <person name="Grigoriev I.V."/>
            <person name="Hibbett D.S."/>
        </authorList>
    </citation>
    <scope>NUCLEOTIDE SEQUENCE</scope>
    <source>
        <strain evidence="1">TMI1499</strain>
    </source>
</reference>
<dbReference type="Proteomes" id="UP001163835">
    <property type="component" value="Unassembled WGS sequence"/>
</dbReference>
<sequence>WTVALQETLLKEISDNPEIKQGLFPGPGTIGRDEDGNPVTRSNSFPKSEYYFMLATAVFGNETSKYYATFDLESKEAAGRDLWTKRVKNNVEAVVKNYKKWKEIMGQTGEGLTLEDQIDMSLSNSFTTAWSGPGKVKKNFNI</sequence>